<reference evidence="14 15" key="1">
    <citation type="submission" date="2024-01" db="EMBL/GenBank/DDBJ databases">
        <title>Draft genome sequence of Gordonia sp. LSe1-13.</title>
        <authorList>
            <person name="Suphannarot A."/>
            <person name="Mingma R."/>
        </authorList>
    </citation>
    <scope>NUCLEOTIDE SEQUENCE [LARGE SCALE GENOMIC DNA]</scope>
    <source>
        <strain evidence="14 15">LSe1-13</strain>
    </source>
</reference>
<dbReference type="Pfam" id="PF03471">
    <property type="entry name" value="CorC_HlyC"/>
    <property type="match status" value="1"/>
</dbReference>
<dbReference type="InterPro" id="IPR002550">
    <property type="entry name" value="CNNM"/>
</dbReference>
<dbReference type="Gene3D" id="3.30.465.10">
    <property type="match status" value="1"/>
</dbReference>
<dbReference type="SUPFAM" id="SSF54631">
    <property type="entry name" value="CBS-domain pair"/>
    <property type="match status" value="1"/>
</dbReference>
<dbReference type="SUPFAM" id="SSF56176">
    <property type="entry name" value="FAD-binding/transporter-associated domain-like"/>
    <property type="match status" value="1"/>
</dbReference>
<protein>
    <submittedName>
        <fullName evidence="14">Hemolysin family protein</fullName>
    </submittedName>
</protein>
<dbReference type="Proteomes" id="UP001347146">
    <property type="component" value="Unassembled WGS sequence"/>
</dbReference>
<evidence type="ECO:0000256" key="9">
    <source>
        <dbReference type="PROSITE-ProRule" id="PRU00703"/>
    </source>
</evidence>
<evidence type="ECO:0000256" key="8">
    <source>
        <dbReference type="ARBA" id="ARBA00023136"/>
    </source>
</evidence>
<dbReference type="InterPro" id="IPR005170">
    <property type="entry name" value="Transptr-assoc_dom"/>
</dbReference>
<keyword evidence="5" id="KW-0677">Repeat</keyword>
<feature type="domain" description="CBS" evidence="12">
    <location>
        <begin position="291"/>
        <end position="348"/>
    </location>
</feature>
<evidence type="ECO:0000256" key="2">
    <source>
        <dbReference type="ARBA" id="ARBA00006337"/>
    </source>
</evidence>
<dbReference type="SMART" id="SM01091">
    <property type="entry name" value="CorC_HlyC"/>
    <property type="match status" value="1"/>
</dbReference>
<dbReference type="Gene3D" id="3.10.580.10">
    <property type="entry name" value="CBS-domain"/>
    <property type="match status" value="1"/>
</dbReference>
<comment type="similarity">
    <text evidence="2">Belongs to the UPF0053 family.</text>
</comment>
<keyword evidence="15" id="KW-1185">Reference proteome</keyword>
<evidence type="ECO:0000256" key="1">
    <source>
        <dbReference type="ARBA" id="ARBA00004651"/>
    </source>
</evidence>
<organism evidence="14 15">
    <name type="scientific">Gordonia sesuvii</name>
    <dbReference type="NCBI Taxonomy" id="3116777"/>
    <lineage>
        <taxon>Bacteria</taxon>
        <taxon>Bacillati</taxon>
        <taxon>Actinomycetota</taxon>
        <taxon>Actinomycetes</taxon>
        <taxon>Mycobacteriales</taxon>
        <taxon>Gordoniaceae</taxon>
        <taxon>Gordonia</taxon>
    </lineage>
</organism>
<dbReference type="PROSITE" id="PS51846">
    <property type="entry name" value="CNNM"/>
    <property type="match status" value="1"/>
</dbReference>
<evidence type="ECO:0000256" key="5">
    <source>
        <dbReference type="ARBA" id="ARBA00022737"/>
    </source>
</evidence>
<dbReference type="PANTHER" id="PTHR43099">
    <property type="entry name" value="UPF0053 PROTEIN YRKA"/>
    <property type="match status" value="1"/>
</dbReference>
<evidence type="ECO:0000259" key="12">
    <source>
        <dbReference type="PROSITE" id="PS51371"/>
    </source>
</evidence>
<accession>A0ABU7MB75</accession>
<feature type="region of interest" description="Disordered" evidence="11">
    <location>
        <begin position="412"/>
        <end position="434"/>
    </location>
</feature>
<evidence type="ECO:0000256" key="7">
    <source>
        <dbReference type="ARBA" id="ARBA00023122"/>
    </source>
</evidence>
<evidence type="ECO:0000259" key="13">
    <source>
        <dbReference type="PROSITE" id="PS51846"/>
    </source>
</evidence>
<feature type="domain" description="CNNM transmembrane" evidence="13">
    <location>
        <begin position="2"/>
        <end position="206"/>
    </location>
</feature>
<dbReference type="InterPro" id="IPR044751">
    <property type="entry name" value="Ion_transp-like_CBS"/>
</dbReference>
<evidence type="ECO:0000256" key="3">
    <source>
        <dbReference type="ARBA" id="ARBA00022475"/>
    </source>
</evidence>
<keyword evidence="7 9" id="KW-0129">CBS domain</keyword>
<keyword evidence="4 10" id="KW-0812">Transmembrane</keyword>
<sequence>MEILLFVASLVGFVALTLGTALFVAAEFSLTALERSTISDDVETRDDRRSRLVQRAHSTLSFQLSGAQLGITITTLITGYIAEPVLARIFTPALTGLGVSDSVAGGVSLALALIIATSLSMVLGELIPKNLAIAKPLAVARATAGPMTLFSAMFRWAIDGLNGSANWVVRRLGIEPAEELRSARSPQELVSLVRNSARQGSLDAGTAALVDRSLKFGELTAEDLMTPRVTVECLDLDDSIRDLVMASSRTGHSRFPVVIDGDLDDLVGVVHIKQAFTIAPEHAAQTTVSSIARGVPRVPASLDGDALMERIRADGMELCVVIDEYGGAAGIVTTEDLIEEILGDVTDEHDQERADVAADGDGFLCSGLLRIDEVADATGYRAPEGSYDTLGGLVMFSLGRIPEVGDVVDLPIRTPVTESDDEDEDESLPGSDRSWRATVTQMDGRRIDVVALHPIHDTDE</sequence>
<keyword evidence="8 10" id="KW-0472">Membrane</keyword>
<dbReference type="InterPro" id="IPR016169">
    <property type="entry name" value="FAD-bd_PCMH_sub2"/>
</dbReference>
<proteinExistence type="inferred from homology"/>
<dbReference type="InterPro" id="IPR036318">
    <property type="entry name" value="FAD-bd_PCMH-like_sf"/>
</dbReference>
<feature type="domain" description="CBS" evidence="12">
    <location>
        <begin position="225"/>
        <end position="285"/>
    </location>
</feature>
<dbReference type="InterPro" id="IPR051676">
    <property type="entry name" value="UPF0053_domain"/>
</dbReference>
<dbReference type="PANTHER" id="PTHR43099:SF6">
    <property type="entry name" value="UPF0053 PROTEIN RV1842C"/>
    <property type="match status" value="1"/>
</dbReference>
<evidence type="ECO:0000256" key="11">
    <source>
        <dbReference type="SAM" id="MobiDB-lite"/>
    </source>
</evidence>
<keyword evidence="3" id="KW-1003">Cell membrane</keyword>
<dbReference type="RefSeq" id="WP_330431758.1">
    <property type="nucleotide sequence ID" value="NZ_JAZDUF010000002.1"/>
</dbReference>
<keyword evidence="6 10" id="KW-1133">Transmembrane helix</keyword>
<evidence type="ECO:0000313" key="15">
    <source>
        <dbReference type="Proteomes" id="UP001347146"/>
    </source>
</evidence>
<comment type="caution">
    <text evidence="14">The sequence shown here is derived from an EMBL/GenBank/DDBJ whole genome shotgun (WGS) entry which is preliminary data.</text>
</comment>
<dbReference type="Pfam" id="PF00571">
    <property type="entry name" value="CBS"/>
    <property type="match status" value="2"/>
</dbReference>
<dbReference type="Pfam" id="PF01595">
    <property type="entry name" value="CNNM"/>
    <property type="match status" value="1"/>
</dbReference>
<evidence type="ECO:0000256" key="6">
    <source>
        <dbReference type="ARBA" id="ARBA00022989"/>
    </source>
</evidence>
<dbReference type="PROSITE" id="PS51371">
    <property type="entry name" value="CBS"/>
    <property type="match status" value="2"/>
</dbReference>
<feature type="compositionally biased region" description="Acidic residues" evidence="11">
    <location>
        <begin position="418"/>
        <end position="427"/>
    </location>
</feature>
<comment type="subcellular location">
    <subcellularLocation>
        <location evidence="1">Cell membrane</location>
        <topology evidence="1">Multi-pass membrane protein</topology>
    </subcellularLocation>
</comment>
<evidence type="ECO:0000256" key="10">
    <source>
        <dbReference type="PROSITE-ProRule" id="PRU01193"/>
    </source>
</evidence>
<dbReference type="EMBL" id="JAZDUF010000002">
    <property type="protein sequence ID" value="MEE3850073.1"/>
    <property type="molecule type" value="Genomic_DNA"/>
</dbReference>
<dbReference type="InterPro" id="IPR000644">
    <property type="entry name" value="CBS_dom"/>
</dbReference>
<gene>
    <name evidence="14" type="ORF">VZC37_06995</name>
</gene>
<dbReference type="InterPro" id="IPR046342">
    <property type="entry name" value="CBS_dom_sf"/>
</dbReference>
<dbReference type="CDD" id="cd04590">
    <property type="entry name" value="CBS_pair_CorC_HlyC_assoc"/>
    <property type="match status" value="1"/>
</dbReference>
<evidence type="ECO:0000313" key="14">
    <source>
        <dbReference type="EMBL" id="MEE3850073.1"/>
    </source>
</evidence>
<evidence type="ECO:0000256" key="4">
    <source>
        <dbReference type="ARBA" id="ARBA00022692"/>
    </source>
</evidence>
<name>A0ABU7MB75_9ACTN</name>